<protein>
    <submittedName>
        <fullName evidence="3">AAA domain protein</fullName>
    </submittedName>
</protein>
<dbReference type="AlphaFoldDB" id="A0A5K1J184"/>
<feature type="domain" description="DUF4143" evidence="2">
    <location>
        <begin position="202"/>
        <end position="364"/>
    </location>
</feature>
<dbReference type="Pfam" id="PF13635">
    <property type="entry name" value="DUF4143"/>
    <property type="match status" value="1"/>
</dbReference>
<evidence type="ECO:0000259" key="1">
    <source>
        <dbReference type="Pfam" id="PF13173"/>
    </source>
</evidence>
<sequence length="421" mass="45269">MNRYIDRCVDRLIERDLVIFGAVLVQGPKWCGKTTTAHRFAESSLSLSDPAGGFAALQLARLDPAQAITGAAPRLIDEWQEEPKLWDAVRFECDARGGEPGQFILTGSATPNDADRPMHSGVGRISRLRMDTMTLSELGVSSGAVSIGALFAGDPVKTSLGSIDGISGVADILCRGGWPQAVGRTTAEAMRISAAYIDGVCESDVSRIDGVRRDPEKVRSLLCSLARNESTLSGTKAIERDLDGDISKNTIASYMDALRRINIVDDIPAWHPALRSPVRLRQGAKRHLADPSLAVALLGANPKSLTADPKTLGLLFESIVLHDLKVYAAVNDASVSHYHDADDLEVDAIVHRRDGSWIAVEVKLGSPQVPEASENLLRLERKLVERGERPPAAKLIVIGFGMPTHTTPDGITIAPIDTIGI</sequence>
<evidence type="ECO:0000313" key="3">
    <source>
        <dbReference type="EMBL" id="VWL96158.1"/>
    </source>
</evidence>
<dbReference type="PANTHER" id="PTHR43566">
    <property type="entry name" value="CONSERVED PROTEIN"/>
    <property type="match status" value="1"/>
</dbReference>
<dbReference type="Proteomes" id="UP000368032">
    <property type="component" value="Unassembled WGS sequence"/>
</dbReference>
<proteinExistence type="predicted"/>
<evidence type="ECO:0000259" key="2">
    <source>
        <dbReference type="Pfam" id="PF13635"/>
    </source>
</evidence>
<name>A0A5K1J184_9ACTN</name>
<dbReference type="InterPro" id="IPR041682">
    <property type="entry name" value="AAA_14"/>
</dbReference>
<dbReference type="Pfam" id="PF13173">
    <property type="entry name" value="AAA_14"/>
    <property type="match status" value="1"/>
</dbReference>
<dbReference type="RefSeq" id="WP_152067964.1">
    <property type="nucleotide sequence ID" value="NZ_CABWIF010000019.1"/>
</dbReference>
<organism evidence="3 4">
    <name type="scientific">Collinsella aerofaciens</name>
    <dbReference type="NCBI Taxonomy" id="74426"/>
    <lineage>
        <taxon>Bacteria</taxon>
        <taxon>Bacillati</taxon>
        <taxon>Actinomycetota</taxon>
        <taxon>Coriobacteriia</taxon>
        <taxon>Coriobacteriales</taxon>
        <taxon>Coriobacteriaceae</taxon>
        <taxon>Collinsella</taxon>
    </lineage>
</organism>
<feature type="domain" description="AAA" evidence="1">
    <location>
        <begin position="22"/>
        <end position="138"/>
    </location>
</feature>
<dbReference type="EMBL" id="CABWIF010000019">
    <property type="protein sequence ID" value="VWL96158.1"/>
    <property type="molecule type" value="Genomic_DNA"/>
</dbReference>
<reference evidence="3 4" key="1">
    <citation type="submission" date="2019-10" db="EMBL/GenBank/DDBJ databases">
        <authorList>
            <person name="Wolf R A."/>
        </authorList>
    </citation>
    <scope>NUCLEOTIDE SEQUENCE [LARGE SCALE GENOMIC DNA]</scope>
    <source>
        <strain evidence="3">Collinsella_aerofaciens_DSM_13712</strain>
    </source>
</reference>
<gene>
    <name evidence="3" type="ORF">CKJAJONC_01835</name>
</gene>
<dbReference type="PANTHER" id="PTHR43566:SF2">
    <property type="entry name" value="DUF4143 DOMAIN-CONTAINING PROTEIN"/>
    <property type="match status" value="1"/>
</dbReference>
<evidence type="ECO:0000313" key="4">
    <source>
        <dbReference type="Proteomes" id="UP000368032"/>
    </source>
</evidence>
<accession>A0A5K1J184</accession>
<dbReference type="InterPro" id="IPR025420">
    <property type="entry name" value="DUF4143"/>
</dbReference>